<dbReference type="Proteomes" id="UP001141806">
    <property type="component" value="Unassembled WGS sequence"/>
</dbReference>
<evidence type="ECO:0000313" key="2">
    <source>
        <dbReference type="EMBL" id="KAJ4949802.1"/>
    </source>
</evidence>
<evidence type="ECO:0000313" key="3">
    <source>
        <dbReference type="Proteomes" id="UP001141806"/>
    </source>
</evidence>
<keyword evidence="3" id="KW-1185">Reference proteome</keyword>
<dbReference type="OrthoDB" id="40134at2759"/>
<keyword evidence="1" id="KW-0812">Transmembrane</keyword>
<comment type="caution">
    <text evidence="2">The sequence shown here is derived from an EMBL/GenBank/DDBJ whole genome shotgun (WGS) entry which is preliminary data.</text>
</comment>
<evidence type="ECO:0000256" key="1">
    <source>
        <dbReference type="SAM" id="Phobius"/>
    </source>
</evidence>
<name>A0A9Q0JSG0_9MAGN</name>
<sequence>MLFVGRLRLSYCFYSSQSSIHEDNLLVIKSRWKHEIVPHQPSFVDPCLVYNTCATAIAKHIGNSNKGPTKNYWVQGNFANQIFGAFNAMAIIVCIIVFENARSWMMTTFQGMNFIADDLNEFHVPRDEFLVEILTIVLCLGIRESLALISIMVTTKVIIVIFVIIVGFFKIVVSNWSPLVTNGFKAVVNGVVVFFCTRWIGCNGNFN</sequence>
<feature type="transmembrane region" description="Helical" evidence="1">
    <location>
        <begin position="78"/>
        <end position="98"/>
    </location>
</feature>
<keyword evidence="1" id="KW-1133">Transmembrane helix</keyword>
<dbReference type="AlphaFoldDB" id="A0A9Q0JSG0"/>
<proteinExistence type="predicted"/>
<reference evidence="2" key="1">
    <citation type="journal article" date="2023" name="Plant J.">
        <title>The genome of the king protea, Protea cynaroides.</title>
        <authorList>
            <person name="Chang J."/>
            <person name="Duong T.A."/>
            <person name="Schoeman C."/>
            <person name="Ma X."/>
            <person name="Roodt D."/>
            <person name="Barker N."/>
            <person name="Li Z."/>
            <person name="Van de Peer Y."/>
            <person name="Mizrachi E."/>
        </authorList>
    </citation>
    <scope>NUCLEOTIDE SEQUENCE</scope>
    <source>
        <tissue evidence="2">Young leaves</tissue>
    </source>
</reference>
<gene>
    <name evidence="2" type="ORF">NE237_016333</name>
</gene>
<organism evidence="2 3">
    <name type="scientific">Protea cynaroides</name>
    <dbReference type="NCBI Taxonomy" id="273540"/>
    <lineage>
        <taxon>Eukaryota</taxon>
        <taxon>Viridiplantae</taxon>
        <taxon>Streptophyta</taxon>
        <taxon>Embryophyta</taxon>
        <taxon>Tracheophyta</taxon>
        <taxon>Spermatophyta</taxon>
        <taxon>Magnoliopsida</taxon>
        <taxon>Proteales</taxon>
        <taxon>Proteaceae</taxon>
        <taxon>Protea</taxon>
    </lineage>
</organism>
<keyword evidence="1" id="KW-0472">Membrane</keyword>
<feature type="transmembrane region" description="Helical" evidence="1">
    <location>
        <begin position="183"/>
        <end position="201"/>
    </location>
</feature>
<protein>
    <submittedName>
        <fullName evidence="2">Uncharacterized protein</fullName>
    </submittedName>
</protein>
<feature type="transmembrane region" description="Helical" evidence="1">
    <location>
        <begin position="146"/>
        <end position="171"/>
    </location>
</feature>
<dbReference type="EMBL" id="JAMYWD010000330">
    <property type="protein sequence ID" value="KAJ4949802.1"/>
    <property type="molecule type" value="Genomic_DNA"/>
</dbReference>
<accession>A0A9Q0JSG0</accession>